<dbReference type="RefSeq" id="WP_281458695.1">
    <property type="nucleotide sequence ID" value="NZ_JASAOF010000029.1"/>
</dbReference>
<protein>
    <submittedName>
        <fullName evidence="6">NUDIX domain-containing protein</fullName>
    </submittedName>
</protein>
<comment type="cofactor">
    <cofactor evidence="1">
        <name>Mg(2+)</name>
        <dbReference type="ChEBI" id="CHEBI:18420"/>
    </cofactor>
</comment>
<evidence type="ECO:0000256" key="2">
    <source>
        <dbReference type="ARBA" id="ARBA00005582"/>
    </source>
</evidence>
<comment type="similarity">
    <text evidence="2 4">Belongs to the Nudix hydrolase family.</text>
</comment>
<reference evidence="6 7" key="1">
    <citation type="submission" date="2023-04" db="EMBL/GenBank/DDBJ databases">
        <title>Draft genome sequence of Saccharopolyspora sp. TS4A08 isolated from sweet potato rhizospheric soil.</title>
        <authorList>
            <person name="Suksaard P."/>
            <person name="Duangmal K."/>
        </authorList>
    </citation>
    <scope>NUCLEOTIDE SEQUENCE [LARGE SCALE GENOMIC DNA]</scope>
    <source>
        <strain evidence="6 7">TS4A08</strain>
    </source>
</reference>
<accession>A0ABT6PWP6</accession>
<proteinExistence type="inferred from homology"/>
<organism evidence="6 7">
    <name type="scientific">Saccharopolyspora ipomoeae</name>
    <dbReference type="NCBI Taxonomy" id="3042027"/>
    <lineage>
        <taxon>Bacteria</taxon>
        <taxon>Bacillati</taxon>
        <taxon>Actinomycetota</taxon>
        <taxon>Actinomycetes</taxon>
        <taxon>Pseudonocardiales</taxon>
        <taxon>Pseudonocardiaceae</taxon>
        <taxon>Saccharopolyspora</taxon>
    </lineage>
</organism>
<evidence type="ECO:0000256" key="3">
    <source>
        <dbReference type="ARBA" id="ARBA00022801"/>
    </source>
</evidence>
<dbReference type="EMBL" id="JASAOF010000029">
    <property type="protein sequence ID" value="MDI2032444.1"/>
    <property type="molecule type" value="Genomic_DNA"/>
</dbReference>
<dbReference type="Gene3D" id="3.90.79.10">
    <property type="entry name" value="Nucleoside Triphosphate Pyrophosphohydrolase"/>
    <property type="match status" value="1"/>
</dbReference>
<dbReference type="PANTHER" id="PTHR43046:SF16">
    <property type="entry name" value="ADP-RIBOSE PYROPHOSPHATASE YJHB-RELATED"/>
    <property type="match status" value="1"/>
</dbReference>
<sequence>MPKRDHYDDPGAPAANSIVVAVSAFVQDERGRVLMIRRTDNDEYAIPGGAQEIGETVADAAVRETFEETGIEIEVVGLVGVYSDPGHVIAYDDGEVRQEFSLCFRARPVGGSLRESSESSEVHWVRSTGLPALNIGRANRLRIEHGLRGDAAPHLG</sequence>
<dbReference type="InterPro" id="IPR015797">
    <property type="entry name" value="NUDIX_hydrolase-like_dom_sf"/>
</dbReference>
<dbReference type="PANTHER" id="PTHR43046">
    <property type="entry name" value="GDP-MANNOSE MANNOSYL HYDROLASE"/>
    <property type="match status" value="1"/>
</dbReference>
<evidence type="ECO:0000313" key="7">
    <source>
        <dbReference type="Proteomes" id="UP001237595"/>
    </source>
</evidence>
<dbReference type="PROSITE" id="PS00893">
    <property type="entry name" value="NUDIX_BOX"/>
    <property type="match status" value="1"/>
</dbReference>
<gene>
    <name evidence="6" type="ORF">QFW96_27745</name>
</gene>
<dbReference type="InterPro" id="IPR020084">
    <property type="entry name" value="NUDIX_hydrolase_CS"/>
</dbReference>
<dbReference type="Proteomes" id="UP001237595">
    <property type="component" value="Unassembled WGS sequence"/>
</dbReference>
<dbReference type="PRINTS" id="PR00502">
    <property type="entry name" value="NUDIXFAMILY"/>
</dbReference>
<comment type="caution">
    <text evidence="6">The sequence shown here is derived from an EMBL/GenBank/DDBJ whole genome shotgun (WGS) entry which is preliminary data.</text>
</comment>
<keyword evidence="3 4" id="KW-0378">Hydrolase</keyword>
<dbReference type="PROSITE" id="PS51462">
    <property type="entry name" value="NUDIX"/>
    <property type="match status" value="1"/>
</dbReference>
<evidence type="ECO:0000256" key="4">
    <source>
        <dbReference type="RuleBase" id="RU003476"/>
    </source>
</evidence>
<dbReference type="SUPFAM" id="SSF55811">
    <property type="entry name" value="Nudix"/>
    <property type="match status" value="1"/>
</dbReference>
<evidence type="ECO:0000313" key="6">
    <source>
        <dbReference type="EMBL" id="MDI2032444.1"/>
    </source>
</evidence>
<evidence type="ECO:0000259" key="5">
    <source>
        <dbReference type="PROSITE" id="PS51462"/>
    </source>
</evidence>
<dbReference type="InterPro" id="IPR000086">
    <property type="entry name" value="NUDIX_hydrolase_dom"/>
</dbReference>
<dbReference type="InterPro" id="IPR020476">
    <property type="entry name" value="Nudix_hydrolase"/>
</dbReference>
<feature type="domain" description="Nudix hydrolase" evidence="5">
    <location>
        <begin position="17"/>
        <end position="147"/>
    </location>
</feature>
<name>A0ABT6PWP6_9PSEU</name>
<dbReference type="Pfam" id="PF00293">
    <property type="entry name" value="NUDIX"/>
    <property type="match status" value="1"/>
</dbReference>
<evidence type="ECO:0000256" key="1">
    <source>
        <dbReference type="ARBA" id="ARBA00001946"/>
    </source>
</evidence>
<keyword evidence="7" id="KW-1185">Reference proteome</keyword>